<feature type="non-terminal residue" evidence="2">
    <location>
        <position position="1"/>
    </location>
</feature>
<sequence length="51" mass="5692">RQSLSRPSTHRAASGSSAIRPDDFADRQREVVEFELQKCAGILGLRAEYTD</sequence>
<name>A0ABD0JTK1_9CAEN</name>
<protein>
    <submittedName>
        <fullName evidence="2">Uncharacterized protein</fullName>
    </submittedName>
</protein>
<reference evidence="2 3" key="1">
    <citation type="journal article" date="2023" name="Sci. Data">
        <title>Genome assembly of the Korean intertidal mud-creeper Batillaria attramentaria.</title>
        <authorList>
            <person name="Patra A.K."/>
            <person name="Ho P.T."/>
            <person name="Jun S."/>
            <person name="Lee S.J."/>
            <person name="Kim Y."/>
            <person name="Won Y.J."/>
        </authorList>
    </citation>
    <scope>NUCLEOTIDE SEQUENCE [LARGE SCALE GENOMIC DNA]</scope>
    <source>
        <strain evidence="2">Wonlab-2016</strain>
    </source>
</reference>
<evidence type="ECO:0000256" key="1">
    <source>
        <dbReference type="SAM" id="MobiDB-lite"/>
    </source>
</evidence>
<evidence type="ECO:0000313" key="3">
    <source>
        <dbReference type="Proteomes" id="UP001519460"/>
    </source>
</evidence>
<evidence type="ECO:0000313" key="2">
    <source>
        <dbReference type="EMBL" id="KAK7478218.1"/>
    </source>
</evidence>
<gene>
    <name evidence="2" type="ORF">BaRGS_00030579</name>
</gene>
<accession>A0ABD0JTK1</accession>
<proteinExistence type="predicted"/>
<comment type="caution">
    <text evidence="2">The sequence shown here is derived from an EMBL/GenBank/DDBJ whole genome shotgun (WGS) entry which is preliminary data.</text>
</comment>
<feature type="region of interest" description="Disordered" evidence="1">
    <location>
        <begin position="1"/>
        <end position="24"/>
    </location>
</feature>
<dbReference type="EMBL" id="JACVVK020000331">
    <property type="protein sequence ID" value="KAK7478218.1"/>
    <property type="molecule type" value="Genomic_DNA"/>
</dbReference>
<keyword evidence="3" id="KW-1185">Reference proteome</keyword>
<dbReference type="AlphaFoldDB" id="A0ABD0JTK1"/>
<organism evidence="2 3">
    <name type="scientific">Batillaria attramentaria</name>
    <dbReference type="NCBI Taxonomy" id="370345"/>
    <lineage>
        <taxon>Eukaryota</taxon>
        <taxon>Metazoa</taxon>
        <taxon>Spiralia</taxon>
        <taxon>Lophotrochozoa</taxon>
        <taxon>Mollusca</taxon>
        <taxon>Gastropoda</taxon>
        <taxon>Caenogastropoda</taxon>
        <taxon>Sorbeoconcha</taxon>
        <taxon>Cerithioidea</taxon>
        <taxon>Batillariidae</taxon>
        <taxon>Batillaria</taxon>
    </lineage>
</organism>
<dbReference type="Proteomes" id="UP001519460">
    <property type="component" value="Unassembled WGS sequence"/>
</dbReference>